<reference evidence="1 2" key="1">
    <citation type="submission" date="2017-09" db="EMBL/GenBank/DDBJ databases">
        <title>Metagenomic Analysis Reveals Denitrifying Candidatus Accumulibacter and Flanking Population as a Source of N2O.</title>
        <authorList>
            <person name="Gao H."/>
            <person name="Mao Y."/>
            <person name="Zhao X."/>
            <person name="Liu W.-T."/>
            <person name="Zhang T."/>
            <person name="Wells G."/>
        </authorList>
    </citation>
    <scope>NUCLEOTIDE SEQUENCE [LARGE SCALE GENOMIC DNA]</scope>
    <source>
        <strain evidence="1">CANDO_2_IC</strain>
    </source>
</reference>
<feature type="non-terminal residue" evidence="1">
    <location>
        <position position="63"/>
    </location>
</feature>
<accession>A0A6A7RUJ2</accession>
<sequence>MTNKQKTLEWIASSYKDLMALPPDVRRRFGYALSLAQMGDQDDAAKMLKGFGGAGMLEVVEDD</sequence>
<comment type="caution">
    <text evidence="1">The sequence shown here is derived from an EMBL/GenBank/DDBJ whole genome shotgun (WGS) entry which is preliminary data.</text>
</comment>
<protein>
    <submittedName>
        <fullName evidence="1">Addiction module toxin RelE</fullName>
    </submittedName>
</protein>
<proteinExistence type="predicted"/>
<name>A0A6A7RUJ2_9PROT</name>
<dbReference type="InterPro" id="IPR009241">
    <property type="entry name" value="HigB-like"/>
</dbReference>
<organism evidence="1 2">
    <name type="scientific">Candidatus Accumulibacter phosphatis</name>
    <dbReference type="NCBI Taxonomy" id="327160"/>
    <lineage>
        <taxon>Bacteria</taxon>
        <taxon>Pseudomonadati</taxon>
        <taxon>Pseudomonadota</taxon>
        <taxon>Betaproteobacteria</taxon>
        <taxon>Candidatus Accumulibacter</taxon>
    </lineage>
</organism>
<evidence type="ECO:0000313" key="2">
    <source>
        <dbReference type="Proteomes" id="UP000342300"/>
    </source>
</evidence>
<evidence type="ECO:0000313" key="1">
    <source>
        <dbReference type="EMBL" id="MQM31257.1"/>
    </source>
</evidence>
<dbReference type="AlphaFoldDB" id="A0A6A7RUJ2"/>
<dbReference type="Proteomes" id="UP000342300">
    <property type="component" value="Unassembled WGS sequence"/>
</dbReference>
<dbReference type="Pfam" id="PF05973">
    <property type="entry name" value="Gp49"/>
    <property type="match status" value="1"/>
</dbReference>
<gene>
    <name evidence="1" type="ORF">CRU78_12335</name>
</gene>
<dbReference type="EMBL" id="PDHS01000289">
    <property type="protein sequence ID" value="MQM31257.1"/>
    <property type="molecule type" value="Genomic_DNA"/>
</dbReference>